<dbReference type="GO" id="GO:0008234">
    <property type="term" value="F:cysteine-type peptidase activity"/>
    <property type="evidence" value="ECO:0007669"/>
    <property type="project" value="UniProtKB-KW"/>
</dbReference>
<dbReference type="InterPro" id="IPR038765">
    <property type="entry name" value="Papain-like_cys_pep_sf"/>
</dbReference>
<keyword evidence="2" id="KW-0645">Protease</keyword>
<dbReference type="Proteomes" id="UP000277766">
    <property type="component" value="Unassembled WGS sequence"/>
</dbReference>
<evidence type="ECO:0000256" key="7">
    <source>
        <dbReference type="SAM" id="SignalP"/>
    </source>
</evidence>
<keyword evidence="11" id="KW-1185">Reference proteome</keyword>
<dbReference type="Pfam" id="PF00877">
    <property type="entry name" value="NLPC_P60"/>
    <property type="match status" value="1"/>
</dbReference>
<accession>A0A431VRT3</accession>
<organism evidence="10 11">
    <name type="scientific">Deinococcus radiophilus</name>
    <dbReference type="NCBI Taxonomy" id="32062"/>
    <lineage>
        <taxon>Bacteria</taxon>
        <taxon>Thermotogati</taxon>
        <taxon>Deinococcota</taxon>
        <taxon>Deinococci</taxon>
        <taxon>Deinococcales</taxon>
        <taxon>Deinococcaceae</taxon>
        <taxon>Deinococcus</taxon>
    </lineage>
</organism>
<evidence type="ECO:0000256" key="1">
    <source>
        <dbReference type="ARBA" id="ARBA00007074"/>
    </source>
</evidence>
<dbReference type="SUPFAM" id="SSF54106">
    <property type="entry name" value="LysM domain"/>
    <property type="match status" value="1"/>
</dbReference>
<sequence length="205" mass="21814">MKALRTLLISATAALAFSSAADAATYTVRAGDTLYKIAQAHGMGTQQLMQMNSLNSTTIEIGQQLEVSGQARATTAITPAASGGASIRAASNRFLGIPYRLGGNGNGSVDCSSYTQLVFRTMGINLPRTAAGQWRTGYGVSSRNLRAGDLVFFNTTGRGVSHVGIYLGNDQMANANSYYGRSMVERMFGNSYWANRYVGARRVLG</sequence>
<feature type="signal peptide" evidence="7">
    <location>
        <begin position="1"/>
        <end position="23"/>
    </location>
</feature>
<keyword evidence="5" id="KW-0378">Hydrolase</keyword>
<reference evidence="10 11" key="1">
    <citation type="submission" date="2018-12" db="EMBL/GenBank/DDBJ databases">
        <title>Deinococcus radiophilus ATCC 27603 genome sequencing and assembly.</title>
        <authorList>
            <person name="Maclea K.S."/>
            <person name="Maynard C.R."/>
        </authorList>
    </citation>
    <scope>NUCLEOTIDE SEQUENCE [LARGE SCALE GENOMIC DNA]</scope>
    <source>
        <strain evidence="10 11">ATCC 27603</strain>
    </source>
</reference>
<dbReference type="EMBL" id="RXPE01000020">
    <property type="protein sequence ID" value="RTR25905.1"/>
    <property type="molecule type" value="Genomic_DNA"/>
</dbReference>
<evidence type="ECO:0000259" key="9">
    <source>
        <dbReference type="PROSITE" id="PS51935"/>
    </source>
</evidence>
<evidence type="ECO:0000256" key="3">
    <source>
        <dbReference type="ARBA" id="ARBA00022729"/>
    </source>
</evidence>
<dbReference type="Pfam" id="PF01476">
    <property type="entry name" value="LysM"/>
    <property type="match status" value="1"/>
</dbReference>
<proteinExistence type="inferred from homology"/>
<evidence type="ECO:0000313" key="11">
    <source>
        <dbReference type="Proteomes" id="UP000277766"/>
    </source>
</evidence>
<keyword evidence="6" id="KW-0788">Thiol protease</keyword>
<dbReference type="SUPFAM" id="SSF54001">
    <property type="entry name" value="Cysteine proteinases"/>
    <property type="match status" value="1"/>
</dbReference>
<feature type="chain" id="PRO_5019181099" evidence="7">
    <location>
        <begin position="24"/>
        <end position="205"/>
    </location>
</feature>
<evidence type="ECO:0000256" key="5">
    <source>
        <dbReference type="ARBA" id="ARBA00022801"/>
    </source>
</evidence>
<dbReference type="OrthoDB" id="9808890at2"/>
<dbReference type="RefSeq" id="WP_126352464.1">
    <property type="nucleotide sequence ID" value="NZ_CP086380.1"/>
</dbReference>
<evidence type="ECO:0000313" key="10">
    <source>
        <dbReference type="EMBL" id="RTR25905.1"/>
    </source>
</evidence>
<keyword evidence="4" id="KW-0677">Repeat</keyword>
<dbReference type="AlphaFoldDB" id="A0A431VRT3"/>
<evidence type="ECO:0000259" key="8">
    <source>
        <dbReference type="PROSITE" id="PS51782"/>
    </source>
</evidence>
<dbReference type="InterPro" id="IPR052062">
    <property type="entry name" value="Murein_DD/LD_carboxypeptidase"/>
</dbReference>
<dbReference type="PANTHER" id="PTHR47360">
    <property type="entry name" value="MUREIN DD-ENDOPEPTIDASE MEPS/MUREIN LD-CARBOXYPEPTIDASE"/>
    <property type="match status" value="1"/>
</dbReference>
<dbReference type="InterPro" id="IPR000064">
    <property type="entry name" value="NLP_P60_dom"/>
</dbReference>
<keyword evidence="3 7" id="KW-0732">Signal</keyword>
<dbReference type="SMART" id="SM00257">
    <property type="entry name" value="LysM"/>
    <property type="match status" value="1"/>
</dbReference>
<dbReference type="PANTHER" id="PTHR47360:SF1">
    <property type="entry name" value="ENDOPEPTIDASE NLPC-RELATED"/>
    <property type="match status" value="1"/>
</dbReference>
<evidence type="ECO:0000256" key="2">
    <source>
        <dbReference type="ARBA" id="ARBA00022670"/>
    </source>
</evidence>
<dbReference type="Gene3D" id="3.90.1720.10">
    <property type="entry name" value="endopeptidase domain like (from Nostoc punctiforme)"/>
    <property type="match status" value="1"/>
</dbReference>
<name>A0A431VRT3_9DEIO</name>
<feature type="domain" description="NlpC/P60" evidence="9">
    <location>
        <begin position="80"/>
        <end position="204"/>
    </location>
</feature>
<dbReference type="CDD" id="cd00118">
    <property type="entry name" value="LysM"/>
    <property type="match status" value="1"/>
</dbReference>
<protein>
    <submittedName>
        <fullName evidence="10">Peptidoglycan endopeptidase</fullName>
    </submittedName>
</protein>
<evidence type="ECO:0000256" key="4">
    <source>
        <dbReference type="ARBA" id="ARBA00022737"/>
    </source>
</evidence>
<dbReference type="GO" id="GO:0006508">
    <property type="term" value="P:proteolysis"/>
    <property type="evidence" value="ECO:0007669"/>
    <property type="project" value="UniProtKB-KW"/>
</dbReference>
<gene>
    <name evidence="10" type="ORF">EJ104_09365</name>
</gene>
<comment type="caution">
    <text evidence="10">The sequence shown here is derived from an EMBL/GenBank/DDBJ whole genome shotgun (WGS) entry which is preliminary data.</text>
</comment>
<evidence type="ECO:0000256" key="6">
    <source>
        <dbReference type="ARBA" id="ARBA00022807"/>
    </source>
</evidence>
<feature type="domain" description="LysM" evidence="8">
    <location>
        <begin position="24"/>
        <end position="67"/>
    </location>
</feature>
<dbReference type="InterPro" id="IPR036779">
    <property type="entry name" value="LysM_dom_sf"/>
</dbReference>
<dbReference type="InterPro" id="IPR018392">
    <property type="entry name" value="LysM"/>
</dbReference>
<comment type="similarity">
    <text evidence="1">Belongs to the peptidase C40 family.</text>
</comment>
<dbReference type="Gene3D" id="3.10.350.10">
    <property type="entry name" value="LysM domain"/>
    <property type="match status" value="1"/>
</dbReference>
<dbReference type="PROSITE" id="PS51935">
    <property type="entry name" value="NLPC_P60"/>
    <property type="match status" value="1"/>
</dbReference>
<dbReference type="PROSITE" id="PS51782">
    <property type="entry name" value="LYSM"/>
    <property type="match status" value="1"/>
</dbReference>